<reference evidence="7 8" key="1">
    <citation type="submission" date="2018-08" db="EMBL/GenBank/DDBJ databases">
        <title>The metabolism and importance of syntrophic acetate oxidation coupled to methane or sulfide production in haloalkaline environments.</title>
        <authorList>
            <person name="Timmers P.H.A."/>
            <person name="Vavourakis C.D."/>
            <person name="Sorokin D.Y."/>
            <person name="Sinninghe Damste J.S."/>
            <person name="Muyzer G."/>
            <person name="Stams A.J.M."/>
            <person name="Plugge C.M."/>
        </authorList>
    </citation>
    <scope>NUCLEOTIDE SEQUENCE [LARGE SCALE GENOMIC DNA]</scope>
    <source>
        <strain evidence="7">MSAO_Bac1</strain>
    </source>
</reference>
<comment type="cofactor">
    <cofactor evidence="1 5">
        <name>pyridoxal 5'-phosphate</name>
        <dbReference type="ChEBI" id="CHEBI:597326"/>
    </cofactor>
</comment>
<comment type="caution">
    <text evidence="7">The sequence shown here is derived from an EMBL/GenBank/DDBJ whole genome shotgun (WGS) entry which is preliminary data.</text>
</comment>
<protein>
    <submittedName>
        <fullName evidence="7">Aminotransferase class V-fold PLP-dependent enzyme</fullName>
    </submittedName>
</protein>
<evidence type="ECO:0000256" key="3">
    <source>
        <dbReference type="ARBA" id="ARBA00050776"/>
    </source>
</evidence>
<evidence type="ECO:0000259" key="6">
    <source>
        <dbReference type="Pfam" id="PF00266"/>
    </source>
</evidence>
<keyword evidence="2" id="KW-0663">Pyridoxal phosphate</keyword>
<dbReference type="PANTHER" id="PTHR43586:SF8">
    <property type="entry name" value="CYSTEINE DESULFURASE 1, CHLOROPLASTIC"/>
    <property type="match status" value="1"/>
</dbReference>
<evidence type="ECO:0000256" key="1">
    <source>
        <dbReference type="ARBA" id="ARBA00001933"/>
    </source>
</evidence>
<name>A0A424YCN1_9FIRM</name>
<dbReference type="AlphaFoldDB" id="A0A424YCN1"/>
<evidence type="ECO:0000256" key="2">
    <source>
        <dbReference type="ARBA" id="ARBA00022898"/>
    </source>
</evidence>
<evidence type="ECO:0000256" key="5">
    <source>
        <dbReference type="RuleBase" id="RU004504"/>
    </source>
</evidence>
<evidence type="ECO:0000256" key="4">
    <source>
        <dbReference type="RuleBase" id="RU004075"/>
    </source>
</evidence>
<dbReference type="InterPro" id="IPR000192">
    <property type="entry name" value="Aminotrans_V_dom"/>
</dbReference>
<dbReference type="InterPro" id="IPR020578">
    <property type="entry name" value="Aminotrans_V_PyrdxlP_BS"/>
</dbReference>
<dbReference type="Pfam" id="PF00266">
    <property type="entry name" value="Aminotran_5"/>
    <property type="match status" value="1"/>
</dbReference>
<keyword evidence="7" id="KW-0032">Aminotransferase</keyword>
<keyword evidence="7" id="KW-0808">Transferase</keyword>
<evidence type="ECO:0000313" key="7">
    <source>
        <dbReference type="EMBL" id="RQD74469.1"/>
    </source>
</evidence>
<evidence type="ECO:0000313" key="8">
    <source>
        <dbReference type="Proteomes" id="UP000285138"/>
    </source>
</evidence>
<feature type="domain" description="Aminotransferase class V" evidence="6">
    <location>
        <begin position="24"/>
        <end position="249"/>
    </location>
</feature>
<dbReference type="InterPro" id="IPR015424">
    <property type="entry name" value="PyrdxlP-dep_Trfase"/>
</dbReference>
<feature type="non-terminal residue" evidence="7">
    <location>
        <position position="250"/>
    </location>
</feature>
<comment type="similarity">
    <text evidence="4">Belongs to the class-V pyridoxal-phosphate-dependent aminotransferase family.</text>
</comment>
<accession>A0A424YCN1</accession>
<proteinExistence type="inferred from homology"/>
<dbReference type="InterPro" id="IPR015421">
    <property type="entry name" value="PyrdxlP-dep_Trfase_major"/>
</dbReference>
<dbReference type="GO" id="GO:0008483">
    <property type="term" value="F:transaminase activity"/>
    <property type="evidence" value="ECO:0007669"/>
    <property type="project" value="UniProtKB-KW"/>
</dbReference>
<organism evidence="7 8">
    <name type="scientific">Candidatus Syntrophonatronum acetioxidans</name>
    <dbReference type="NCBI Taxonomy" id="1795816"/>
    <lineage>
        <taxon>Bacteria</taxon>
        <taxon>Bacillati</taxon>
        <taxon>Bacillota</taxon>
        <taxon>Clostridia</taxon>
        <taxon>Eubacteriales</taxon>
        <taxon>Syntrophomonadaceae</taxon>
        <taxon>Candidatus Syntrophonatronum</taxon>
    </lineage>
</organism>
<gene>
    <name evidence="7" type="ORF">D5R97_07780</name>
</gene>
<comment type="catalytic activity">
    <reaction evidence="3">
        <text>(sulfur carrier)-H + L-cysteine = (sulfur carrier)-SH + L-alanine</text>
        <dbReference type="Rhea" id="RHEA:43892"/>
        <dbReference type="Rhea" id="RHEA-COMP:14737"/>
        <dbReference type="Rhea" id="RHEA-COMP:14739"/>
        <dbReference type="ChEBI" id="CHEBI:29917"/>
        <dbReference type="ChEBI" id="CHEBI:35235"/>
        <dbReference type="ChEBI" id="CHEBI:57972"/>
        <dbReference type="ChEBI" id="CHEBI:64428"/>
        <dbReference type="EC" id="2.8.1.7"/>
    </reaction>
</comment>
<dbReference type="Gene3D" id="3.40.640.10">
    <property type="entry name" value="Type I PLP-dependent aspartate aminotransferase-like (Major domain)"/>
    <property type="match status" value="1"/>
</dbReference>
<dbReference type="PROSITE" id="PS00595">
    <property type="entry name" value="AA_TRANSFER_CLASS_5"/>
    <property type="match status" value="1"/>
</dbReference>
<dbReference type="Proteomes" id="UP000285138">
    <property type="component" value="Unassembled WGS sequence"/>
</dbReference>
<sequence length="250" mass="28333">MFDIDKIRSDFPIINEKVYGKPLIYLDNAATTQKPLVVLDKTTEFYKTINSNIHRGVHYLSEQASAAYENARKTVKDFINARSLTEVIFTRSTTESINLLADSFGNSYIREGDEIIISEMEHHSNIVPWQVLCQRRGAHLKIIPFDDNGLLLIDKLHDLINTKTKLIALVHVSNALGVVNPVKDIIRMAHQHNIPVLIDGAQSIQHLPVDVQDLDCDFFAFSGHKMYAETGIGILYGKEKWLEAMVPYQT</sequence>
<dbReference type="PANTHER" id="PTHR43586">
    <property type="entry name" value="CYSTEINE DESULFURASE"/>
    <property type="match status" value="1"/>
</dbReference>
<dbReference type="SUPFAM" id="SSF53383">
    <property type="entry name" value="PLP-dependent transferases"/>
    <property type="match status" value="1"/>
</dbReference>
<dbReference type="EMBL" id="QZAA01000202">
    <property type="protein sequence ID" value="RQD74469.1"/>
    <property type="molecule type" value="Genomic_DNA"/>
</dbReference>
<dbReference type="GO" id="GO:0031071">
    <property type="term" value="F:cysteine desulfurase activity"/>
    <property type="evidence" value="ECO:0007669"/>
    <property type="project" value="UniProtKB-EC"/>
</dbReference>